<keyword evidence="6 9" id="KW-1133">Transmembrane helix</keyword>
<evidence type="ECO:0000256" key="2">
    <source>
        <dbReference type="ARBA" id="ARBA00022448"/>
    </source>
</evidence>
<dbReference type="SUPFAM" id="SSF161098">
    <property type="entry name" value="MetI-like"/>
    <property type="match status" value="1"/>
</dbReference>
<evidence type="ECO:0000256" key="4">
    <source>
        <dbReference type="ARBA" id="ARBA00022692"/>
    </source>
</evidence>
<feature type="transmembrane region" description="Helical" evidence="9">
    <location>
        <begin position="197"/>
        <end position="216"/>
    </location>
</feature>
<dbReference type="GO" id="GO:0022857">
    <property type="term" value="F:transmembrane transporter activity"/>
    <property type="evidence" value="ECO:0007669"/>
    <property type="project" value="InterPro"/>
</dbReference>
<keyword evidence="4 9" id="KW-0812">Transmembrane</keyword>
<dbReference type="PANTHER" id="PTHR30614">
    <property type="entry name" value="MEMBRANE COMPONENT OF AMINO ACID ABC TRANSPORTER"/>
    <property type="match status" value="1"/>
</dbReference>
<accession>A0A0E0UYI8</accession>
<comment type="subcellular location">
    <subcellularLocation>
        <location evidence="1 9">Cell membrane</location>
        <topology evidence="1 9">Multi-pass membrane protein</topology>
    </subcellularLocation>
</comment>
<dbReference type="InterPro" id="IPR035906">
    <property type="entry name" value="MetI-like_sf"/>
</dbReference>
<proteinExistence type="inferred from homology"/>
<dbReference type="CDD" id="cd06261">
    <property type="entry name" value="TM_PBP2"/>
    <property type="match status" value="1"/>
</dbReference>
<dbReference type="PATRIC" id="fig|1030009.3.peg.2373"/>
<evidence type="ECO:0000259" key="10">
    <source>
        <dbReference type="PROSITE" id="PS50928"/>
    </source>
</evidence>
<dbReference type="Proteomes" id="UP000000486">
    <property type="component" value="Chromosome"/>
</dbReference>
<evidence type="ECO:0000256" key="5">
    <source>
        <dbReference type="ARBA" id="ARBA00022970"/>
    </source>
</evidence>
<evidence type="ECO:0000256" key="6">
    <source>
        <dbReference type="ARBA" id="ARBA00022989"/>
    </source>
</evidence>
<dbReference type="PROSITE" id="PS50928">
    <property type="entry name" value="ABC_TM1"/>
    <property type="match status" value="1"/>
</dbReference>
<dbReference type="GO" id="GO:0006865">
    <property type="term" value="P:amino acid transport"/>
    <property type="evidence" value="ECO:0007669"/>
    <property type="project" value="UniProtKB-KW"/>
</dbReference>
<comment type="similarity">
    <text evidence="9">Belongs to the binding-protein-dependent transport system permease family.</text>
</comment>
<keyword evidence="3" id="KW-1003">Cell membrane</keyword>
<evidence type="ECO:0000256" key="8">
    <source>
        <dbReference type="ARBA" id="ARBA00023136"/>
    </source>
</evidence>
<gene>
    <name evidence="11" type="primary">yecS</name>
    <name evidence="11" type="ordered locus">LMM7_2386</name>
</gene>
<organism evidence="11 12">
    <name type="scientific">Listeria monocytogenes serotype 4a (strain M7)</name>
    <dbReference type="NCBI Taxonomy" id="1030009"/>
    <lineage>
        <taxon>Bacteria</taxon>
        <taxon>Bacillati</taxon>
        <taxon>Bacillota</taxon>
        <taxon>Bacilli</taxon>
        <taxon>Bacillales</taxon>
        <taxon>Listeriaceae</taxon>
        <taxon>Listeria</taxon>
    </lineage>
</organism>
<evidence type="ECO:0000256" key="7">
    <source>
        <dbReference type="ARBA" id="ARBA00023016"/>
    </source>
</evidence>
<evidence type="ECO:0000256" key="3">
    <source>
        <dbReference type="ARBA" id="ARBA00022475"/>
    </source>
</evidence>
<dbReference type="InterPro" id="IPR010065">
    <property type="entry name" value="AA_ABC_transptr_permease_3TM"/>
</dbReference>
<feature type="domain" description="ABC transmembrane type-1" evidence="10">
    <location>
        <begin position="21"/>
        <end position="216"/>
    </location>
</feature>
<evidence type="ECO:0000313" key="12">
    <source>
        <dbReference type="Proteomes" id="UP000000486"/>
    </source>
</evidence>
<protein>
    <submittedName>
        <fullName evidence="11">Putative polar amino acid ABC transporter, permease protein</fullName>
    </submittedName>
</protein>
<dbReference type="InterPro" id="IPR000515">
    <property type="entry name" value="MetI-like"/>
</dbReference>
<dbReference type="GO" id="GO:0043190">
    <property type="term" value="C:ATP-binding cassette (ABC) transporter complex"/>
    <property type="evidence" value="ECO:0007669"/>
    <property type="project" value="InterPro"/>
</dbReference>
<keyword evidence="8 9" id="KW-0472">Membrane</keyword>
<evidence type="ECO:0000313" key="11">
    <source>
        <dbReference type="EMBL" id="AEH93391.1"/>
    </source>
</evidence>
<dbReference type="EMBL" id="CP002816">
    <property type="protein sequence ID" value="AEH93391.1"/>
    <property type="molecule type" value="Genomic_DNA"/>
</dbReference>
<keyword evidence="2 9" id="KW-0813">Transport</keyword>
<dbReference type="InterPro" id="IPR043429">
    <property type="entry name" value="ArtM/GltK/GlnP/TcyL/YhdX-like"/>
</dbReference>
<dbReference type="KEGG" id="lmq:LMM7_2386"/>
<dbReference type="FunFam" id="1.10.3720.10:FF:000006">
    <property type="entry name" value="Glutamate/aspartate ABC transporter, permease protein GltK"/>
    <property type="match status" value="1"/>
</dbReference>
<dbReference type="AlphaFoldDB" id="A0A0E0UYI8"/>
<name>A0A0E0UYI8_LISMM</name>
<dbReference type="HOGENOM" id="CLU_019602_1_4_9"/>
<dbReference type="RefSeq" id="WP_003729977.1">
    <property type="nucleotide sequence ID" value="NC_017537.1"/>
</dbReference>
<evidence type="ECO:0000256" key="1">
    <source>
        <dbReference type="ARBA" id="ARBA00004651"/>
    </source>
</evidence>
<dbReference type="NCBIfam" id="TIGR01726">
    <property type="entry name" value="HEQRo_perm_3TM"/>
    <property type="match status" value="1"/>
</dbReference>
<dbReference type="PANTHER" id="PTHR30614:SF45">
    <property type="entry name" value="L-CYSTINE TRANSPORT SYSTEM PERMEASE PROTEIN TCYL"/>
    <property type="match status" value="1"/>
</dbReference>
<sequence length="238" mass="26333">MDKAFDVKMIADFIPTLAGYLPITLYILALSLIFGFILGVLLSLPRIYKIPVLDQLARVYISFFRGTPIMVQLFIVFYGIPALSSIVGIDLSQMDPLYAAIATYALSSAATIAEVIRAGVNSVDAGQTEAAYSVGLNGRQTFLRIILPQALYQALPNFGNLVIGYLKDTSLAFSIGVMDMSGRGQTLITLSNHALEVYISLSIIYYLTAVLLEYSFKWIEKRVKKENTRFTSIFDIEL</sequence>
<feature type="transmembrane region" description="Helical" evidence="9">
    <location>
        <begin position="23"/>
        <end position="48"/>
    </location>
</feature>
<feature type="transmembrane region" description="Helical" evidence="9">
    <location>
        <begin position="69"/>
        <end position="89"/>
    </location>
</feature>
<keyword evidence="5" id="KW-0029">Amino-acid transport</keyword>
<dbReference type="Gene3D" id="1.10.3720.10">
    <property type="entry name" value="MetI-like"/>
    <property type="match status" value="1"/>
</dbReference>
<reference evidence="11 12" key="1">
    <citation type="journal article" date="2011" name="J. Bacteriol.">
        <title>Genome sequence of the nonpathogenic Listeria monocytogenes serovar 4a strain M7.</title>
        <authorList>
            <person name="Chen J."/>
            <person name="Xia Y."/>
            <person name="Cheng C."/>
            <person name="Fang C."/>
            <person name="Shan Y."/>
            <person name="Jin G."/>
            <person name="Fang W."/>
        </authorList>
    </citation>
    <scope>NUCLEOTIDE SEQUENCE [LARGE SCALE GENOMIC DNA]</scope>
    <source>
        <strain evidence="11 12">M7</strain>
    </source>
</reference>
<keyword evidence="7" id="KW-0346">Stress response</keyword>
<evidence type="ECO:0000256" key="9">
    <source>
        <dbReference type="RuleBase" id="RU363032"/>
    </source>
</evidence>
<dbReference type="Pfam" id="PF00528">
    <property type="entry name" value="BPD_transp_1"/>
    <property type="match status" value="1"/>
</dbReference>